<feature type="domain" description="Response regulatory" evidence="3">
    <location>
        <begin position="39"/>
        <end position="153"/>
    </location>
</feature>
<dbReference type="PANTHER" id="PTHR44591">
    <property type="entry name" value="STRESS RESPONSE REGULATOR PROTEIN 1"/>
    <property type="match status" value="1"/>
</dbReference>
<name>A0A316XAW2_9FLAO</name>
<dbReference type="SUPFAM" id="SSF52172">
    <property type="entry name" value="CheY-like"/>
    <property type="match status" value="1"/>
</dbReference>
<dbReference type="GO" id="GO:0000160">
    <property type="term" value="P:phosphorelay signal transduction system"/>
    <property type="evidence" value="ECO:0007669"/>
    <property type="project" value="InterPro"/>
</dbReference>
<dbReference type="AlphaFoldDB" id="A0A316XAW2"/>
<dbReference type="Pfam" id="PF00072">
    <property type="entry name" value="Response_reg"/>
    <property type="match status" value="1"/>
</dbReference>
<sequence length="154" mass="17673">MLLPDCFFYFYSLFEKIYSVKLFNNPSYICLKLHDMKKKVVLIQENEVILDIMDEVLEDEGFEVTPSLTTEPIENIEEIDPDVVVVDDHIKGEKKGSEVIKELKSDPDTEDLSSVLTSTAHNIAQTAENCQADDYIQKPFDIDHMIDVVRKNAE</sequence>
<reference evidence="4 5" key="1">
    <citation type="submission" date="2018-04" db="EMBL/GenBank/DDBJ databases">
        <title>Draft Genome Sequence of Phosphate-Solubilizing Chryseobacterium sp. ISE14 that is a Biocontrol and Plant Growth-Promoting Rhizobacterium Isolated from Cucumber.</title>
        <authorList>
            <person name="Jeong J.-J."/>
            <person name="Sang M.K."/>
            <person name="Choi I.-G."/>
            <person name="Kim K.D."/>
        </authorList>
    </citation>
    <scope>NUCLEOTIDE SEQUENCE [LARGE SCALE GENOMIC DNA]</scope>
    <source>
        <strain evidence="4 5">ISE14</strain>
    </source>
</reference>
<feature type="modified residue" description="4-aspartylphosphate" evidence="2">
    <location>
        <position position="87"/>
    </location>
</feature>
<evidence type="ECO:0000313" key="4">
    <source>
        <dbReference type="EMBL" id="PWN69413.1"/>
    </source>
</evidence>
<accession>A0A316XAW2</accession>
<evidence type="ECO:0000259" key="3">
    <source>
        <dbReference type="PROSITE" id="PS50110"/>
    </source>
</evidence>
<keyword evidence="1 2" id="KW-0597">Phosphoprotein</keyword>
<dbReference type="InterPro" id="IPR050595">
    <property type="entry name" value="Bact_response_regulator"/>
</dbReference>
<dbReference type="Gene3D" id="3.40.50.2300">
    <property type="match status" value="1"/>
</dbReference>
<evidence type="ECO:0000256" key="1">
    <source>
        <dbReference type="ARBA" id="ARBA00022553"/>
    </source>
</evidence>
<dbReference type="EMBL" id="PPED02000003">
    <property type="protein sequence ID" value="PWN69413.1"/>
    <property type="molecule type" value="Genomic_DNA"/>
</dbReference>
<evidence type="ECO:0000313" key="5">
    <source>
        <dbReference type="Proteomes" id="UP000236594"/>
    </source>
</evidence>
<proteinExistence type="predicted"/>
<organism evidence="4 5">
    <name type="scientific">Chryseobacterium phosphatilyticum</name>
    <dbReference type="NCBI Taxonomy" id="475075"/>
    <lineage>
        <taxon>Bacteria</taxon>
        <taxon>Pseudomonadati</taxon>
        <taxon>Bacteroidota</taxon>
        <taxon>Flavobacteriia</taxon>
        <taxon>Flavobacteriales</taxon>
        <taxon>Weeksellaceae</taxon>
        <taxon>Chryseobacterium group</taxon>
        <taxon>Chryseobacterium</taxon>
    </lineage>
</organism>
<dbReference type="SMART" id="SM00448">
    <property type="entry name" value="REC"/>
    <property type="match status" value="1"/>
</dbReference>
<dbReference type="PANTHER" id="PTHR44591:SF3">
    <property type="entry name" value="RESPONSE REGULATORY DOMAIN-CONTAINING PROTEIN"/>
    <property type="match status" value="1"/>
</dbReference>
<evidence type="ECO:0000256" key="2">
    <source>
        <dbReference type="PROSITE-ProRule" id="PRU00169"/>
    </source>
</evidence>
<protein>
    <recommendedName>
        <fullName evidence="3">Response regulatory domain-containing protein</fullName>
    </recommendedName>
</protein>
<keyword evidence="5" id="KW-1185">Reference proteome</keyword>
<comment type="caution">
    <text evidence="4">The sequence shown here is derived from an EMBL/GenBank/DDBJ whole genome shotgun (WGS) entry which is preliminary data.</text>
</comment>
<dbReference type="OrthoDB" id="1260794at2"/>
<dbReference type="PROSITE" id="PS50110">
    <property type="entry name" value="RESPONSE_REGULATORY"/>
    <property type="match status" value="1"/>
</dbReference>
<dbReference type="InterPro" id="IPR011006">
    <property type="entry name" value="CheY-like_superfamily"/>
</dbReference>
<dbReference type="InterPro" id="IPR001789">
    <property type="entry name" value="Sig_transdc_resp-reg_receiver"/>
</dbReference>
<gene>
    <name evidence="4" type="ORF">C1631_015285</name>
</gene>
<dbReference type="Proteomes" id="UP000236594">
    <property type="component" value="Unassembled WGS sequence"/>
</dbReference>